<evidence type="ECO:0000313" key="3">
    <source>
        <dbReference type="Proteomes" id="UP000269154"/>
    </source>
</evidence>
<reference evidence="2 3" key="1">
    <citation type="journal article" date="2018" name="ACS Chem. Biol.">
        <title>Ketoreductase domain dysfunction expands chemodiversity: malyngamide biosynthesis in the cyanobacterium Okeania hirsuta.</title>
        <authorList>
            <person name="Moss N.A."/>
            <person name="Leao T."/>
            <person name="Rankin M."/>
            <person name="McCullough T.M."/>
            <person name="Qu P."/>
            <person name="Korobeynikov A."/>
            <person name="Smith J.L."/>
            <person name="Gerwick L."/>
            <person name="Gerwick W.H."/>
        </authorList>
    </citation>
    <scope>NUCLEOTIDE SEQUENCE [LARGE SCALE GENOMIC DNA]</scope>
    <source>
        <strain evidence="2 3">PAB10Feb10-1</strain>
    </source>
</reference>
<dbReference type="AlphaFoldDB" id="A0A3N6REM4"/>
<protein>
    <submittedName>
        <fullName evidence="2">Uncharacterized protein</fullName>
    </submittedName>
</protein>
<keyword evidence="1" id="KW-1133">Transmembrane helix</keyword>
<organism evidence="2 3">
    <name type="scientific">Okeania hirsuta</name>
    <dbReference type="NCBI Taxonomy" id="1458930"/>
    <lineage>
        <taxon>Bacteria</taxon>
        <taxon>Bacillati</taxon>
        <taxon>Cyanobacteriota</taxon>
        <taxon>Cyanophyceae</taxon>
        <taxon>Oscillatoriophycideae</taxon>
        <taxon>Oscillatoriales</taxon>
        <taxon>Microcoleaceae</taxon>
        <taxon>Okeania</taxon>
    </lineage>
</organism>
<evidence type="ECO:0000256" key="1">
    <source>
        <dbReference type="SAM" id="Phobius"/>
    </source>
</evidence>
<name>A0A3N6REM4_9CYAN</name>
<comment type="caution">
    <text evidence="2">The sequence shown here is derived from an EMBL/GenBank/DDBJ whole genome shotgun (WGS) entry which is preliminary data.</text>
</comment>
<gene>
    <name evidence="2" type="ORF">D5R40_16625</name>
</gene>
<evidence type="ECO:0000313" key="2">
    <source>
        <dbReference type="EMBL" id="RQH39621.1"/>
    </source>
</evidence>
<feature type="transmembrane region" description="Helical" evidence="1">
    <location>
        <begin position="32"/>
        <end position="55"/>
    </location>
</feature>
<keyword evidence="1" id="KW-0812">Transmembrane</keyword>
<dbReference type="Proteomes" id="UP000269154">
    <property type="component" value="Unassembled WGS sequence"/>
</dbReference>
<keyword evidence="1" id="KW-0472">Membrane</keyword>
<accession>A0A3N6REM4</accession>
<proteinExistence type="predicted"/>
<keyword evidence="3" id="KW-1185">Reference proteome</keyword>
<dbReference type="EMBL" id="RCBY01000091">
    <property type="protein sequence ID" value="RQH39621.1"/>
    <property type="molecule type" value="Genomic_DNA"/>
</dbReference>
<sequence>MMVAEKSFLQNARSYLFAHSPFLLSPTPTKRLFQQTLNIDILTYFLYNLLVLVFLRNATKHPDIPLPESASPQVNDQIK</sequence>